<dbReference type="EMBL" id="CP001650">
    <property type="protein sequence ID" value="ADF52717.1"/>
    <property type="molecule type" value="Genomic_DNA"/>
</dbReference>
<evidence type="ECO:0000256" key="1">
    <source>
        <dbReference type="ARBA" id="ARBA00004141"/>
    </source>
</evidence>
<organism evidence="6 7">
    <name type="scientific">Zunongwangia profunda (strain DSM 18752 / CCTCC AB 206139 / SM-A87)</name>
    <name type="common">Wangia profunda</name>
    <dbReference type="NCBI Taxonomy" id="655815"/>
    <lineage>
        <taxon>Bacteria</taxon>
        <taxon>Pseudomonadati</taxon>
        <taxon>Bacteroidota</taxon>
        <taxon>Flavobacteriia</taxon>
        <taxon>Flavobacteriales</taxon>
        <taxon>Flavobacteriaceae</taxon>
        <taxon>Zunongwangia</taxon>
    </lineage>
</organism>
<reference evidence="6 7" key="1">
    <citation type="journal article" date="2010" name="BMC Genomics">
        <title>The complete genome of Zunongwangia profunda SM-A87 reveals its adaptation to the deep-sea environment and ecological role in sedimentary organic nitrogen degradation.</title>
        <authorList>
            <person name="Qin Q.L."/>
            <person name="Zhang X.Y."/>
            <person name="Wang X.M."/>
            <person name="Liu G.M."/>
            <person name="Chen X.L."/>
            <person name="Xie B.B."/>
            <person name="Dang H.Y."/>
            <person name="Zhou B.C."/>
            <person name="Yu J."/>
            <person name="Zhang Y.Z."/>
        </authorList>
    </citation>
    <scope>NUCLEOTIDE SEQUENCE [LARGE SCALE GENOMIC DNA]</scope>
    <source>
        <strain evidence="7">DSM 18752 / CCTCC AB 206139 / SM-A87</strain>
    </source>
</reference>
<keyword evidence="7" id="KW-1185">Reference proteome</keyword>
<keyword evidence="3 5" id="KW-1133">Transmembrane helix</keyword>
<feature type="transmembrane region" description="Helical" evidence="5">
    <location>
        <begin position="61"/>
        <end position="80"/>
    </location>
</feature>
<name>D5BD37_ZUNPS</name>
<dbReference type="Proteomes" id="UP000001654">
    <property type="component" value="Chromosome"/>
</dbReference>
<feature type="transmembrane region" description="Helical" evidence="5">
    <location>
        <begin position="20"/>
        <end position="41"/>
    </location>
</feature>
<dbReference type="STRING" id="655815.ZPR_2393"/>
<protein>
    <submittedName>
        <fullName evidence="6">Uncharacterized protein</fullName>
    </submittedName>
</protein>
<evidence type="ECO:0000256" key="3">
    <source>
        <dbReference type="ARBA" id="ARBA00022989"/>
    </source>
</evidence>
<evidence type="ECO:0000256" key="4">
    <source>
        <dbReference type="ARBA" id="ARBA00023136"/>
    </source>
</evidence>
<evidence type="ECO:0000313" key="6">
    <source>
        <dbReference type="EMBL" id="ADF52717.1"/>
    </source>
</evidence>
<proteinExistence type="predicted"/>
<keyword evidence="4 5" id="KW-0472">Membrane</keyword>
<dbReference type="AlphaFoldDB" id="D5BD37"/>
<dbReference type="KEGG" id="zpr:ZPR_2393"/>
<evidence type="ECO:0000256" key="5">
    <source>
        <dbReference type="SAM" id="Phobius"/>
    </source>
</evidence>
<accession>D5BD37</accession>
<keyword evidence="2 5" id="KW-0812">Transmembrane</keyword>
<comment type="subcellular location">
    <subcellularLocation>
        <location evidence="1">Membrane</location>
        <topology evidence="1">Multi-pass membrane protein</topology>
    </subcellularLocation>
</comment>
<dbReference type="InterPro" id="IPR019109">
    <property type="entry name" value="MamF_MmsF"/>
</dbReference>
<dbReference type="Pfam" id="PF09685">
    <property type="entry name" value="MamF_MmsF"/>
    <property type="match status" value="1"/>
</dbReference>
<evidence type="ECO:0000313" key="7">
    <source>
        <dbReference type="Proteomes" id="UP000001654"/>
    </source>
</evidence>
<evidence type="ECO:0000256" key="2">
    <source>
        <dbReference type="ARBA" id="ARBA00022692"/>
    </source>
</evidence>
<sequence length="101" mass="11814">MMWISQKNKIDGIDRNSREILNFQITWSLFLFLSIIGYIGGNFYRVYQSSVISPSLLINPLFLWISVLILYFLNLFLVIMNSVRLKSGKNVAYFLGIPFLR</sequence>
<dbReference type="HOGENOM" id="CLU_2290643_0_0_10"/>
<gene>
    <name evidence="6" type="ordered locus">ZPR_2393</name>
</gene>